<evidence type="ECO:0000256" key="1">
    <source>
        <dbReference type="ARBA" id="ARBA00022651"/>
    </source>
</evidence>
<protein>
    <recommendedName>
        <fullName evidence="3">Glucosamine inositolphosphorylceramide transferase 1 N-terminal domain-containing protein</fullName>
    </recommendedName>
</protein>
<proteinExistence type="predicted"/>
<reference evidence="4 5" key="1">
    <citation type="submission" date="2020-08" db="EMBL/GenBank/DDBJ databases">
        <title>Genomic Encyclopedia of Type Strains, Phase IV (KMG-IV): sequencing the most valuable type-strain genomes for metagenomic binning, comparative biology and taxonomic classification.</title>
        <authorList>
            <person name="Goeker M."/>
        </authorList>
    </citation>
    <scope>NUCLEOTIDE SEQUENCE [LARGE SCALE GENOMIC DNA]</scope>
    <source>
        <strain evidence="4 5">DSM 103737</strain>
    </source>
</reference>
<organism evidence="4 5">
    <name type="scientific">Chelatococcus caeni</name>
    <dbReference type="NCBI Taxonomy" id="1348468"/>
    <lineage>
        <taxon>Bacteria</taxon>
        <taxon>Pseudomonadati</taxon>
        <taxon>Pseudomonadota</taxon>
        <taxon>Alphaproteobacteria</taxon>
        <taxon>Hyphomicrobiales</taxon>
        <taxon>Chelatococcaceae</taxon>
        <taxon>Chelatococcus</taxon>
    </lineage>
</organism>
<keyword evidence="5" id="KW-1185">Reference proteome</keyword>
<dbReference type="Pfam" id="PF24793">
    <property type="entry name" value="GINT1_N"/>
    <property type="match status" value="1"/>
</dbReference>
<dbReference type="AlphaFoldDB" id="A0A840C0C5"/>
<keyword evidence="1" id="KW-0624">Polysaccharide degradation</keyword>
<dbReference type="PANTHER" id="PTHR43772">
    <property type="entry name" value="ENDO-1,4-BETA-XYLANASE"/>
    <property type="match status" value="1"/>
</dbReference>
<dbReference type="Proteomes" id="UP000577362">
    <property type="component" value="Unassembled WGS sequence"/>
</dbReference>
<dbReference type="RefSeq" id="WP_183317702.1">
    <property type="nucleotide sequence ID" value="NZ_JACIEN010000005.1"/>
</dbReference>
<keyword evidence="1" id="KW-0858">Xylan degradation</keyword>
<dbReference type="SUPFAM" id="SSF75005">
    <property type="entry name" value="Arabinanase/levansucrase/invertase"/>
    <property type="match status" value="1"/>
</dbReference>
<evidence type="ECO:0000313" key="5">
    <source>
        <dbReference type="Proteomes" id="UP000577362"/>
    </source>
</evidence>
<accession>A0A840C0C5</accession>
<name>A0A840C0C5_9HYPH</name>
<evidence type="ECO:0000256" key="2">
    <source>
        <dbReference type="ARBA" id="ARBA00023277"/>
    </source>
</evidence>
<evidence type="ECO:0000259" key="3">
    <source>
        <dbReference type="Pfam" id="PF24793"/>
    </source>
</evidence>
<dbReference type="GO" id="GO:0045493">
    <property type="term" value="P:xylan catabolic process"/>
    <property type="evidence" value="ECO:0007669"/>
    <property type="project" value="UniProtKB-KW"/>
</dbReference>
<dbReference type="EMBL" id="JACIEN010000005">
    <property type="protein sequence ID" value="MBB4018924.1"/>
    <property type="molecule type" value="Genomic_DNA"/>
</dbReference>
<evidence type="ECO:0000313" key="4">
    <source>
        <dbReference type="EMBL" id="MBB4018924.1"/>
    </source>
</evidence>
<comment type="caution">
    <text evidence="4">The sequence shown here is derived from an EMBL/GenBank/DDBJ whole genome shotgun (WGS) entry which is preliminary data.</text>
</comment>
<dbReference type="InterPro" id="IPR056442">
    <property type="entry name" value="GINT1_N"/>
</dbReference>
<dbReference type="InterPro" id="IPR052176">
    <property type="entry name" value="Glycosyl_Hydrlase_43_Enz"/>
</dbReference>
<dbReference type="Gene3D" id="2.115.10.20">
    <property type="entry name" value="Glycosyl hydrolase domain, family 43"/>
    <property type="match status" value="1"/>
</dbReference>
<feature type="domain" description="Glucosamine inositolphosphorylceramide transferase 1 N-terminal" evidence="3">
    <location>
        <begin position="240"/>
        <end position="442"/>
    </location>
</feature>
<gene>
    <name evidence="4" type="ORF">GGR16_003971</name>
</gene>
<keyword evidence="2" id="KW-0119">Carbohydrate metabolism</keyword>
<sequence length="500" mass="54202">MTSLIVDRRRLRRWHVDFASRLASGRAASLVVTDGATLPTAVELLLSLEQLVRGLPGPRPSDRVSAASGCPLPAGPVLDLSTAGAGGPGALRLLYDGVPDEAALFGALLAGRTPLLEIAEAGSSRILARALPSIETAESLVEAYECIVARVQTLALSALSQPGQCVRPMPRAAAPASATAAVRYAVGDLAFSALRRLYRLCTRAPHWRVGWRFVDDEADVLDRRDLGGTPWRDVPDPGLRFLADPFPVVWRDETWIMVEDFDHRQQKGIIAAIPFGPDGPTGAARPVLETPWHLSYPFLMVDGGEIWMVPESSADRSVRLYRADPFPTRWVEEAVLLEGIEASDATIVRHGGRYWMFVATRDGAGAPSDTLSLFMADALVGPWRPHPANPVLIDASAARPAGNIVCRNGRLWRPVQDCRSGYGRALGLAEVTRLDEEEFAQTVRTILAPGPDWPGRRIHTLNRAGRLECIDGSAVSWRIPLPIPGLSARVQPDCAVRPIP</sequence>
<dbReference type="PANTHER" id="PTHR43772:SF2">
    <property type="entry name" value="PUTATIVE (AFU_ORTHOLOGUE AFUA_2G04480)-RELATED"/>
    <property type="match status" value="1"/>
</dbReference>
<dbReference type="InterPro" id="IPR023296">
    <property type="entry name" value="Glyco_hydro_beta-prop_sf"/>
</dbReference>